<dbReference type="InterPro" id="IPR032675">
    <property type="entry name" value="LRR_dom_sf"/>
</dbReference>
<evidence type="ECO:0000313" key="1">
    <source>
        <dbReference type="EMBL" id="CCC53742.1"/>
    </source>
</evidence>
<dbReference type="VEuPathDB" id="TriTrypDB:TvY486_1112260"/>
<reference evidence="1" key="1">
    <citation type="journal article" date="2012" name="Proc. Natl. Acad. Sci. U.S.A.">
        <title>Antigenic diversity is generated by distinct evolutionary mechanisms in African trypanosome species.</title>
        <authorList>
            <person name="Jackson A.P."/>
            <person name="Berry A."/>
            <person name="Aslett M."/>
            <person name="Allison H.C."/>
            <person name="Burton P."/>
            <person name="Vavrova-Anderson J."/>
            <person name="Brown R."/>
            <person name="Browne H."/>
            <person name="Corton N."/>
            <person name="Hauser H."/>
            <person name="Gamble J."/>
            <person name="Gilderthorp R."/>
            <person name="Marcello L."/>
            <person name="McQuillan J."/>
            <person name="Otto T.D."/>
            <person name="Quail M.A."/>
            <person name="Sanders M.J."/>
            <person name="van Tonder A."/>
            <person name="Ginger M.L."/>
            <person name="Field M.C."/>
            <person name="Barry J.D."/>
            <person name="Hertz-Fowler C."/>
            <person name="Berriman M."/>
        </authorList>
    </citation>
    <scope>NUCLEOTIDE SEQUENCE</scope>
    <source>
        <strain evidence="1">Y486</strain>
    </source>
</reference>
<sequence>MRTVRASIIEDDGVMRRCTRNRAVAAATSVDAILNQSGFISNTLLARRCGPIKRYDNFEALVQERLKPDPNNEAREALRALQSVPVLRDELALLDDSVLKIIFMFLGEGSRDVARLGSVCRRLHNMAILLTPSVVVLAPDMVPLRSLSSDAVMDSLIAFFVSYKRGQFVQRLQIVSSNYASTLPAADPLPLCSAHAFPSLARVMPALTHLDMRGVQWEGGAPLSQYFFSDLHVSAPHLQTLKVGVPLLAHWSPGWWQRLPDLVHFVVGSRREQQSSAVPNELLDMLRVPQRTWCIKLWCAMDRETLLQILTPPAPFPGLQELTLNIANANLLEDFHRQMTDSFFEGTRGRKSAKRVKTAGTRNSIVNISGDADMCLQFPQLQSLTLANVDESPLLASELLLRLPMRAPRLNHMNFVNTARVLPPAPVRHRRLGARQPQ</sequence>
<dbReference type="CDD" id="cd09917">
    <property type="entry name" value="F-box_SF"/>
    <property type="match status" value="1"/>
</dbReference>
<dbReference type="Gene3D" id="3.80.10.10">
    <property type="entry name" value="Ribonuclease Inhibitor"/>
    <property type="match status" value="1"/>
</dbReference>
<gene>
    <name evidence="1" type="ORF">TVY486_1112260</name>
</gene>
<proteinExistence type="predicted"/>
<name>G0UD32_TRYVY</name>
<protein>
    <recommendedName>
        <fullName evidence="2">F-box domain-containing protein</fullName>
    </recommendedName>
</protein>
<dbReference type="AlphaFoldDB" id="G0UD32"/>
<evidence type="ECO:0008006" key="2">
    <source>
        <dbReference type="Google" id="ProtNLM"/>
    </source>
</evidence>
<organism evidence="1">
    <name type="scientific">Trypanosoma vivax (strain Y486)</name>
    <dbReference type="NCBI Taxonomy" id="1055687"/>
    <lineage>
        <taxon>Eukaryota</taxon>
        <taxon>Discoba</taxon>
        <taxon>Euglenozoa</taxon>
        <taxon>Kinetoplastea</taxon>
        <taxon>Metakinetoplastina</taxon>
        <taxon>Trypanosomatida</taxon>
        <taxon>Trypanosomatidae</taxon>
        <taxon>Trypanosoma</taxon>
        <taxon>Duttonella</taxon>
    </lineage>
</organism>
<dbReference type="EMBL" id="HE573027">
    <property type="protein sequence ID" value="CCC53742.1"/>
    <property type="molecule type" value="Genomic_DNA"/>
</dbReference>
<accession>G0UD32</accession>
<dbReference type="OMA" id="MRYWAPG"/>